<protein>
    <submittedName>
        <fullName evidence="5">Lsr2 protein</fullName>
    </submittedName>
</protein>
<dbReference type="Gene3D" id="4.10.320.10">
    <property type="entry name" value="E3-binding domain"/>
    <property type="match status" value="1"/>
</dbReference>
<dbReference type="OrthoDB" id="4113332at2"/>
<evidence type="ECO:0000259" key="4">
    <source>
        <dbReference type="Pfam" id="PF23359"/>
    </source>
</evidence>
<feature type="domain" description="Lsr2 DNA-binding" evidence="4">
    <location>
        <begin position="86"/>
        <end position="121"/>
    </location>
</feature>
<dbReference type="RefSeq" id="WP_074921938.1">
    <property type="nucleotide sequence ID" value="NZ_FOJN01000003.1"/>
</dbReference>
<evidence type="ECO:0000259" key="3">
    <source>
        <dbReference type="Pfam" id="PF11774"/>
    </source>
</evidence>
<dbReference type="InterPro" id="IPR042261">
    <property type="entry name" value="Lsr2-like_dimerization"/>
</dbReference>
<organism evidence="5 6">
    <name type="scientific">Rhodococcoides kroppenstedtii</name>
    <dbReference type="NCBI Taxonomy" id="293050"/>
    <lineage>
        <taxon>Bacteria</taxon>
        <taxon>Bacillati</taxon>
        <taxon>Actinomycetota</taxon>
        <taxon>Actinomycetes</taxon>
        <taxon>Mycobacteriales</taxon>
        <taxon>Nocardiaceae</taxon>
        <taxon>Rhodococcoides</taxon>
    </lineage>
</organism>
<feature type="domain" description="Lsr2 dimerization" evidence="3">
    <location>
        <begin position="1"/>
        <end position="62"/>
    </location>
</feature>
<accession>A0A1I0T1I3</accession>
<dbReference type="Proteomes" id="UP000182054">
    <property type="component" value="Unassembled WGS sequence"/>
</dbReference>
<evidence type="ECO:0000313" key="5">
    <source>
        <dbReference type="EMBL" id="SFA45463.1"/>
    </source>
</evidence>
<reference evidence="5 6" key="1">
    <citation type="submission" date="2016-10" db="EMBL/GenBank/DDBJ databases">
        <authorList>
            <person name="de Groot N.N."/>
        </authorList>
    </citation>
    <scope>NUCLEOTIDE SEQUENCE [LARGE SCALE GENOMIC DNA]</scope>
    <source>
        <strain evidence="5 6">DSM 44908</strain>
    </source>
</reference>
<dbReference type="GeneID" id="85485118"/>
<dbReference type="AlphaFoldDB" id="A0A1I0T1I3"/>
<dbReference type="Pfam" id="PF23359">
    <property type="entry name" value="Lsr2_DNA-bd"/>
    <property type="match status" value="1"/>
</dbReference>
<dbReference type="InterPro" id="IPR055370">
    <property type="entry name" value="Lsr2_DNA-bd"/>
</dbReference>
<evidence type="ECO:0000256" key="1">
    <source>
        <dbReference type="ARBA" id="ARBA00023125"/>
    </source>
</evidence>
<dbReference type="EMBL" id="FOJN01000003">
    <property type="protein sequence ID" value="SFA45463.1"/>
    <property type="molecule type" value="Genomic_DNA"/>
</dbReference>
<dbReference type="GO" id="GO:0016746">
    <property type="term" value="F:acyltransferase activity"/>
    <property type="evidence" value="ECO:0007669"/>
    <property type="project" value="InterPro"/>
</dbReference>
<dbReference type="Pfam" id="PF11774">
    <property type="entry name" value="Lsr2"/>
    <property type="match status" value="1"/>
</dbReference>
<dbReference type="Gene3D" id="3.30.60.230">
    <property type="entry name" value="Lsr2, dimerization domain"/>
    <property type="match status" value="1"/>
</dbReference>
<keyword evidence="1" id="KW-0238">DNA-binding</keyword>
<dbReference type="GO" id="GO:0003677">
    <property type="term" value="F:DNA binding"/>
    <property type="evidence" value="ECO:0007669"/>
    <property type="project" value="UniProtKB-KW"/>
</dbReference>
<dbReference type="InterPro" id="IPR024412">
    <property type="entry name" value="Lsr2_dim_dom"/>
</dbReference>
<dbReference type="InterPro" id="IPR036625">
    <property type="entry name" value="E3-bd_dom_sf"/>
</dbReference>
<evidence type="ECO:0000313" key="6">
    <source>
        <dbReference type="Proteomes" id="UP000182054"/>
    </source>
</evidence>
<gene>
    <name evidence="5" type="ORF">SAMN05444374_103274</name>
</gene>
<evidence type="ECO:0000256" key="2">
    <source>
        <dbReference type="SAM" id="MobiDB-lite"/>
    </source>
</evidence>
<name>A0A1I0T1I3_9NOCA</name>
<proteinExistence type="predicted"/>
<sequence length="122" mass="13385">MAKQYVIELTDDIDGTAIAEGTGESISFSVSGVDYSIDLKDKNATEFHRKLDYYIQHAERVGGRKRKAATPKPPAATESTPPTKRDPAQTRAIREWANANGYTVNSRGRIPAEIVEAYDAAN</sequence>
<feature type="region of interest" description="Disordered" evidence="2">
    <location>
        <begin position="60"/>
        <end position="90"/>
    </location>
</feature>